<reference evidence="3" key="2">
    <citation type="submission" date="2023-06" db="EMBL/GenBank/DDBJ databases">
        <authorList>
            <consortium name="Lawrence Berkeley National Laboratory"/>
            <person name="Haridas S."/>
            <person name="Hensen N."/>
            <person name="Bonometti L."/>
            <person name="Westerberg I."/>
            <person name="Brannstrom I.O."/>
            <person name="Guillou S."/>
            <person name="Cros-Aarteil S."/>
            <person name="Calhoun S."/>
            <person name="Kuo A."/>
            <person name="Mondo S."/>
            <person name="Pangilinan J."/>
            <person name="Riley R."/>
            <person name="LaButti K."/>
            <person name="Andreopoulos B."/>
            <person name="Lipzen A."/>
            <person name="Chen C."/>
            <person name="Yanf M."/>
            <person name="Daum C."/>
            <person name="Ng V."/>
            <person name="Clum A."/>
            <person name="Steindorff A."/>
            <person name="Ohm R."/>
            <person name="Martin F."/>
            <person name="Silar P."/>
            <person name="Natvig D."/>
            <person name="Lalanne C."/>
            <person name="Gautier V."/>
            <person name="Ament-velasquez S.L."/>
            <person name="Kruys A."/>
            <person name="Hutchinson M.I."/>
            <person name="Powell A.J."/>
            <person name="Barry K."/>
            <person name="Miller A.N."/>
            <person name="Grigoriev I.V."/>
            <person name="Debuchy R."/>
            <person name="Gladieux P."/>
            <person name="Thoren M.H."/>
            <person name="Johannesson H."/>
        </authorList>
    </citation>
    <scope>NUCLEOTIDE SEQUENCE</scope>
    <source>
        <strain evidence="3">CBS 232.78</strain>
    </source>
</reference>
<feature type="domain" description="CBM-cenC" evidence="2">
    <location>
        <begin position="12"/>
        <end position="142"/>
    </location>
</feature>
<comment type="caution">
    <text evidence="3">The sequence shown here is derived from an EMBL/GenBank/DDBJ whole genome shotgun (WGS) entry which is preliminary data.</text>
</comment>
<accession>A0AAE0P3N6</accession>
<dbReference type="InterPro" id="IPR003305">
    <property type="entry name" value="CenC_carb-bd"/>
</dbReference>
<dbReference type="Proteomes" id="UP001285441">
    <property type="component" value="Unassembled WGS sequence"/>
</dbReference>
<evidence type="ECO:0000313" key="3">
    <source>
        <dbReference type="EMBL" id="KAK3392756.1"/>
    </source>
</evidence>
<sequence>MLTLSPAPAPTNKLTNGDFEGTGGWTIKTTAPGALTYSFDNTAEFHGGLRSASVAYSAGSAAYQAWYNQPVTLEAGKKYNFSGWTKASTANPGCSVSYYIGTATGSQNLKTLAIITSANLRPSWSASSGFYVAASTDAYTFNVRMTCSGAAARTYYMDDLVLIAEA</sequence>
<evidence type="ECO:0000256" key="1">
    <source>
        <dbReference type="ARBA" id="ARBA00022801"/>
    </source>
</evidence>
<dbReference type="SUPFAM" id="SSF49785">
    <property type="entry name" value="Galactose-binding domain-like"/>
    <property type="match status" value="1"/>
</dbReference>
<dbReference type="Pfam" id="PF02018">
    <property type="entry name" value="CBM_4_9"/>
    <property type="match status" value="1"/>
</dbReference>
<keyword evidence="1" id="KW-0378">Hydrolase</keyword>
<name>A0AAE0P3N6_9PEZI</name>
<evidence type="ECO:0000313" key="4">
    <source>
        <dbReference type="Proteomes" id="UP001285441"/>
    </source>
</evidence>
<reference evidence="3" key="1">
    <citation type="journal article" date="2023" name="Mol. Phylogenet. Evol.">
        <title>Genome-scale phylogeny and comparative genomics of the fungal order Sordariales.</title>
        <authorList>
            <person name="Hensen N."/>
            <person name="Bonometti L."/>
            <person name="Westerberg I."/>
            <person name="Brannstrom I.O."/>
            <person name="Guillou S."/>
            <person name="Cros-Aarteil S."/>
            <person name="Calhoun S."/>
            <person name="Haridas S."/>
            <person name="Kuo A."/>
            <person name="Mondo S."/>
            <person name="Pangilinan J."/>
            <person name="Riley R."/>
            <person name="LaButti K."/>
            <person name="Andreopoulos B."/>
            <person name="Lipzen A."/>
            <person name="Chen C."/>
            <person name="Yan M."/>
            <person name="Daum C."/>
            <person name="Ng V."/>
            <person name="Clum A."/>
            <person name="Steindorff A."/>
            <person name="Ohm R.A."/>
            <person name="Martin F."/>
            <person name="Silar P."/>
            <person name="Natvig D.O."/>
            <person name="Lalanne C."/>
            <person name="Gautier V."/>
            <person name="Ament-Velasquez S.L."/>
            <person name="Kruys A."/>
            <person name="Hutchinson M.I."/>
            <person name="Powell A.J."/>
            <person name="Barry K."/>
            <person name="Miller A.N."/>
            <person name="Grigoriev I.V."/>
            <person name="Debuchy R."/>
            <person name="Gladieux P."/>
            <person name="Hiltunen Thoren M."/>
            <person name="Johannesson H."/>
        </authorList>
    </citation>
    <scope>NUCLEOTIDE SEQUENCE</scope>
    <source>
        <strain evidence="3">CBS 232.78</strain>
    </source>
</reference>
<keyword evidence="4" id="KW-1185">Reference proteome</keyword>
<dbReference type="EMBL" id="JAULSW010000001">
    <property type="protein sequence ID" value="KAK3392756.1"/>
    <property type="molecule type" value="Genomic_DNA"/>
</dbReference>
<dbReference type="GO" id="GO:0016798">
    <property type="term" value="F:hydrolase activity, acting on glycosyl bonds"/>
    <property type="evidence" value="ECO:0007669"/>
    <property type="project" value="InterPro"/>
</dbReference>
<proteinExistence type="predicted"/>
<dbReference type="Gene3D" id="2.60.120.260">
    <property type="entry name" value="Galactose-binding domain-like"/>
    <property type="match status" value="1"/>
</dbReference>
<protein>
    <recommendedName>
        <fullName evidence="2">CBM-cenC domain-containing protein</fullName>
    </recommendedName>
</protein>
<gene>
    <name evidence="3" type="ORF">B0H63DRAFT_515972</name>
</gene>
<dbReference type="AlphaFoldDB" id="A0AAE0P3N6"/>
<evidence type="ECO:0000259" key="2">
    <source>
        <dbReference type="Pfam" id="PF02018"/>
    </source>
</evidence>
<dbReference type="InterPro" id="IPR008979">
    <property type="entry name" value="Galactose-bd-like_sf"/>
</dbReference>
<organism evidence="3 4">
    <name type="scientific">Podospora didyma</name>
    <dbReference type="NCBI Taxonomy" id="330526"/>
    <lineage>
        <taxon>Eukaryota</taxon>
        <taxon>Fungi</taxon>
        <taxon>Dikarya</taxon>
        <taxon>Ascomycota</taxon>
        <taxon>Pezizomycotina</taxon>
        <taxon>Sordariomycetes</taxon>
        <taxon>Sordariomycetidae</taxon>
        <taxon>Sordariales</taxon>
        <taxon>Podosporaceae</taxon>
        <taxon>Podospora</taxon>
    </lineage>
</organism>